<keyword evidence="3" id="KW-1185">Reference proteome</keyword>
<name>A0A4R7SPU7_9BACT</name>
<feature type="chain" id="PRO_5020917370" description="Secreted protein" evidence="1">
    <location>
        <begin position="23"/>
        <end position="123"/>
    </location>
</feature>
<keyword evidence="1" id="KW-0732">Signal</keyword>
<reference evidence="2 3" key="1">
    <citation type="submission" date="2019-03" db="EMBL/GenBank/DDBJ databases">
        <title>Genomic Encyclopedia of Archaeal and Bacterial Type Strains, Phase II (KMG-II): from individual species to whole genera.</title>
        <authorList>
            <person name="Goeker M."/>
        </authorList>
    </citation>
    <scope>NUCLEOTIDE SEQUENCE [LARGE SCALE GENOMIC DNA]</scope>
    <source>
        <strain evidence="2 3">ATCC 25309</strain>
    </source>
</reference>
<evidence type="ECO:0008006" key="4">
    <source>
        <dbReference type="Google" id="ProtNLM"/>
    </source>
</evidence>
<dbReference type="EMBL" id="SOCA01000001">
    <property type="protein sequence ID" value="TDU81031.1"/>
    <property type="molecule type" value="Genomic_DNA"/>
</dbReference>
<organism evidence="2 3">
    <name type="scientific">Prosthecobacter fusiformis</name>
    <dbReference type="NCBI Taxonomy" id="48464"/>
    <lineage>
        <taxon>Bacteria</taxon>
        <taxon>Pseudomonadati</taxon>
        <taxon>Verrucomicrobiota</taxon>
        <taxon>Verrucomicrobiia</taxon>
        <taxon>Verrucomicrobiales</taxon>
        <taxon>Verrucomicrobiaceae</taxon>
        <taxon>Prosthecobacter</taxon>
    </lineage>
</organism>
<dbReference type="Proteomes" id="UP000295662">
    <property type="component" value="Unassembled WGS sequence"/>
</dbReference>
<dbReference type="RefSeq" id="WP_133793014.1">
    <property type="nucleotide sequence ID" value="NZ_SOCA01000001.1"/>
</dbReference>
<comment type="caution">
    <text evidence="2">The sequence shown here is derived from an EMBL/GenBank/DDBJ whole genome shotgun (WGS) entry which is preliminary data.</text>
</comment>
<evidence type="ECO:0000313" key="3">
    <source>
        <dbReference type="Proteomes" id="UP000295662"/>
    </source>
</evidence>
<dbReference type="AlphaFoldDB" id="A0A4R7SPU7"/>
<sequence>MFRSLILFIALLAQALPVFTVAREVDTPACSMSCCATVAKLEADTCGCVEAPDSPSLPAPANTPPAHSRDLLAQPLWTALAEPFTLSFPPRNATVSPVWYRHEPQALTQPHVRLPVLFCSLLT</sequence>
<feature type="signal peptide" evidence="1">
    <location>
        <begin position="1"/>
        <end position="22"/>
    </location>
</feature>
<protein>
    <recommendedName>
        <fullName evidence="4">Secreted protein</fullName>
    </recommendedName>
</protein>
<accession>A0A4R7SPU7</accession>
<evidence type="ECO:0000313" key="2">
    <source>
        <dbReference type="EMBL" id="TDU81031.1"/>
    </source>
</evidence>
<evidence type="ECO:0000256" key="1">
    <source>
        <dbReference type="SAM" id="SignalP"/>
    </source>
</evidence>
<proteinExistence type="predicted"/>
<dbReference type="OrthoDB" id="199924at2"/>
<gene>
    <name evidence="2" type="ORF">EI77_00333</name>
</gene>